<keyword evidence="1" id="KW-0472">Membrane</keyword>
<evidence type="ECO:0000256" key="1">
    <source>
        <dbReference type="SAM" id="Phobius"/>
    </source>
</evidence>
<sequence>MAQQLLYATTTFSKTKSQTPTIIILWLYCIGWCYLSTHQKQLVMTSILIITTTIFFFIFYKAIHYFENI</sequence>
<keyword evidence="3" id="KW-1185">Reference proteome</keyword>
<dbReference type="Proteomes" id="UP001595907">
    <property type="component" value="Unassembled WGS sequence"/>
</dbReference>
<accession>A0ABV8QR55</accession>
<protein>
    <submittedName>
        <fullName evidence="2">Uncharacterized protein</fullName>
    </submittedName>
</protein>
<dbReference type="RefSeq" id="WP_379707679.1">
    <property type="nucleotide sequence ID" value="NZ_JBHSCZ010000001.1"/>
</dbReference>
<keyword evidence="1" id="KW-1133">Transmembrane helix</keyword>
<reference evidence="3" key="1">
    <citation type="journal article" date="2019" name="Int. J. Syst. Evol. Microbiol.">
        <title>The Global Catalogue of Microorganisms (GCM) 10K type strain sequencing project: providing services to taxonomists for standard genome sequencing and annotation.</title>
        <authorList>
            <consortium name="The Broad Institute Genomics Platform"/>
            <consortium name="The Broad Institute Genome Sequencing Center for Infectious Disease"/>
            <person name="Wu L."/>
            <person name="Ma J."/>
        </authorList>
    </citation>
    <scope>NUCLEOTIDE SEQUENCE [LARGE SCALE GENOMIC DNA]</scope>
    <source>
        <strain evidence="3">CECT 8289</strain>
    </source>
</reference>
<gene>
    <name evidence="2" type="ORF">ACFOWM_05515</name>
</gene>
<keyword evidence="1" id="KW-0812">Transmembrane</keyword>
<comment type="caution">
    <text evidence="2">The sequence shown here is derived from an EMBL/GenBank/DDBJ whole genome shotgun (WGS) entry which is preliminary data.</text>
</comment>
<evidence type="ECO:0000313" key="3">
    <source>
        <dbReference type="Proteomes" id="UP001595907"/>
    </source>
</evidence>
<dbReference type="EMBL" id="JBHSCZ010000001">
    <property type="protein sequence ID" value="MFC4262323.1"/>
    <property type="molecule type" value="Genomic_DNA"/>
</dbReference>
<feature type="transmembrane region" description="Helical" evidence="1">
    <location>
        <begin position="42"/>
        <end position="63"/>
    </location>
</feature>
<proteinExistence type="predicted"/>
<evidence type="ECO:0000313" key="2">
    <source>
        <dbReference type="EMBL" id="MFC4262323.1"/>
    </source>
</evidence>
<feature type="transmembrane region" description="Helical" evidence="1">
    <location>
        <begin position="17"/>
        <end position="35"/>
    </location>
</feature>
<name>A0ABV8QR55_9BACT</name>
<organism evidence="2 3">
    <name type="scientific">Ferruginibacter yonginensis</name>
    <dbReference type="NCBI Taxonomy" id="1310416"/>
    <lineage>
        <taxon>Bacteria</taxon>
        <taxon>Pseudomonadati</taxon>
        <taxon>Bacteroidota</taxon>
        <taxon>Chitinophagia</taxon>
        <taxon>Chitinophagales</taxon>
        <taxon>Chitinophagaceae</taxon>
        <taxon>Ferruginibacter</taxon>
    </lineage>
</organism>